<dbReference type="EMBL" id="CP024309">
    <property type="protein sequence ID" value="AUX79012.1"/>
    <property type="molecule type" value="Genomic_DNA"/>
</dbReference>
<dbReference type="Proteomes" id="UP000239340">
    <property type="component" value="Plasmid pSfreNXT3b"/>
</dbReference>
<dbReference type="AlphaFoldDB" id="A0A2L0HCW4"/>
<evidence type="ECO:0000313" key="1">
    <source>
        <dbReference type="EMBL" id="AUX79012.1"/>
    </source>
</evidence>
<accession>A0A2L0HCW4</accession>
<protein>
    <submittedName>
        <fullName evidence="1">Uncharacterized protein</fullName>
    </submittedName>
</protein>
<organism evidence="1 2">
    <name type="scientific">Rhizobium fredii</name>
    <name type="common">Sinorhizobium fredii</name>
    <dbReference type="NCBI Taxonomy" id="380"/>
    <lineage>
        <taxon>Bacteria</taxon>
        <taxon>Pseudomonadati</taxon>
        <taxon>Pseudomonadota</taxon>
        <taxon>Alphaproteobacteria</taxon>
        <taxon>Hyphomicrobiales</taxon>
        <taxon>Rhizobiaceae</taxon>
        <taxon>Sinorhizobium/Ensifer group</taxon>
        <taxon>Sinorhizobium</taxon>
    </lineage>
</organism>
<name>A0A2L0HCW4_RHIFR</name>
<keyword evidence="1" id="KW-0614">Plasmid</keyword>
<evidence type="ECO:0000313" key="2">
    <source>
        <dbReference type="Proteomes" id="UP000239340"/>
    </source>
</evidence>
<proteinExistence type="predicted"/>
<gene>
    <name evidence="1" type="ORF">NXT3_PB00357</name>
</gene>
<geneLocation type="plasmid" evidence="2">
    <name>psfrenxt3b</name>
</geneLocation>
<reference evidence="1 2" key="1">
    <citation type="submission" date="2017-10" db="EMBL/GenBank/DDBJ databases">
        <title>Analysis of the genome sequences of Rhizobium populations associated to common bean (phaseolus vulgaris).</title>
        <authorList>
            <person name="Bustos P."/>
            <person name="Santamaria R.I."/>
            <person name="Miranda-Sanchez F."/>
            <person name="Perez-Carrascal O."/>
            <person name="Juarez S."/>
            <person name="Lozano L."/>
            <person name="Martinez-Flores I."/>
            <person name="Vinuesa P."/>
            <person name="Martinez-Romero E."/>
            <person name="Cevallos M.A."/>
            <person name="Romero D."/>
            <person name="Davila G."/>
            <person name="Gonzalez V."/>
        </authorList>
    </citation>
    <scope>NUCLEOTIDE SEQUENCE [LARGE SCALE GENOMIC DNA]</scope>
    <source>
        <strain evidence="1 2">NXT3</strain>
        <plasmid evidence="2">Plasmid psfrenxt3b</plasmid>
    </source>
</reference>
<sequence length="63" mass="6779">METLDEFFGYQRSTERLGEQAIVQAAGGVASTRMRAGLNPSQLKIGKLEGARTCSTPPVMHLA</sequence>